<dbReference type="InParanoid" id="F9XJ60"/>
<dbReference type="RefSeq" id="XP_003849798.1">
    <property type="nucleotide sequence ID" value="XM_003849750.1"/>
</dbReference>
<protein>
    <recommendedName>
        <fullName evidence="3">F-box domain-containing protein</fullName>
    </recommendedName>
</protein>
<evidence type="ECO:0000313" key="2">
    <source>
        <dbReference type="Proteomes" id="UP000008062"/>
    </source>
</evidence>
<dbReference type="Proteomes" id="UP000008062">
    <property type="component" value="Chromosome 9"/>
</dbReference>
<proteinExistence type="predicted"/>
<evidence type="ECO:0008006" key="3">
    <source>
        <dbReference type="Google" id="ProtNLM"/>
    </source>
</evidence>
<gene>
    <name evidence="1" type="ORF">MYCGRDRAFT_95587</name>
</gene>
<dbReference type="GeneID" id="13402595"/>
<dbReference type="AlphaFoldDB" id="F9XJ60"/>
<evidence type="ECO:0000313" key="1">
    <source>
        <dbReference type="EMBL" id="EGP84774.1"/>
    </source>
</evidence>
<organism evidence="1 2">
    <name type="scientific">Zymoseptoria tritici (strain CBS 115943 / IPO323)</name>
    <name type="common">Speckled leaf blotch fungus</name>
    <name type="synonym">Septoria tritici</name>
    <dbReference type="NCBI Taxonomy" id="336722"/>
    <lineage>
        <taxon>Eukaryota</taxon>
        <taxon>Fungi</taxon>
        <taxon>Dikarya</taxon>
        <taxon>Ascomycota</taxon>
        <taxon>Pezizomycotina</taxon>
        <taxon>Dothideomycetes</taxon>
        <taxon>Dothideomycetidae</taxon>
        <taxon>Mycosphaerellales</taxon>
        <taxon>Mycosphaerellaceae</taxon>
        <taxon>Zymoseptoria</taxon>
    </lineage>
</organism>
<dbReference type="HOGENOM" id="CLU_376922_0_0_1"/>
<accession>F9XJ60</accession>
<reference evidence="1 2" key="1">
    <citation type="journal article" date="2011" name="PLoS Genet.">
        <title>Finished genome of the fungal wheat pathogen Mycosphaerella graminicola reveals dispensome structure, chromosome plasticity, and stealth pathogenesis.</title>
        <authorList>
            <person name="Goodwin S.B."/>
            <person name="Ben M'barek S."/>
            <person name="Dhillon B."/>
            <person name="Wittenberg A.H.J."/>
            <person name="Crane C.F."/>
            <person name="Hane J.K."/>
            <person name="Foster A.J."/>
            <person name="Van der Lee T.A.J."/>
            <person name="Grimwood J."/>
            <person name="Aerts A."/>
            <person name="Antoniw J."/>
            <person name="Bailey A."/>
            <person name="Bluhm B."/>
            <person name="Bowler J."/>
            <person name="Bristow J."/>
            <person name="van der Burgt A."/>
            <person name="Canto-Canche B."/>
            <person name="Churchill A.C.L."/>
            <person name="Conde-Ferraez L."/>
            <person name="Cools H.J."/>
            <person name="Coutinho P.M."/>
            <person name="Csukai M."/>
            <person name="Dehal P."/>
            <person name="De Wit P."/>
            <person name="Donzelli B."/>
            <person name="van de Geest H.C."/>
            <person name="van Ham R.C.H.J."/>
            <person name="Hammond-Kosack K.E."/>
            <person name="Henrissat B."/>
            <person name="Kilian A."/>
            <person name="Kobayashi A.K."/>
            <person name="Koopmann E."/>
            <person name="Kourmpetis Y."/>
            <person name="Kuzniar A."/>
            <person name="Lindquist E."/>
            <person name="Lombard V."/>
            <person name="Maliepaard C."/>
            <person name="Martins N."/>
            <person name="Mehrabi R."/>
            <person name="Nap J.P.H."/>
            <person name="Ponomarenko A."/>
            <person name="Rudd J.J."/>
            <person name="Salamov A."/>
            <person name="Schmutz J."/>
            <person name="Schouten H.J."/>
            <person name="Shapiro H."/>
            <person name="Stergiopoulos I."/>
            <person name="Torriani S.F.F."/>
            <person name="Tu H."/>
            <person name="de Vries R.P."/>
            <person name="Waalwijk C."/>
            <person name="Ware S.B."/>
            <person name="Wiebenga A."/>
            <person name="Zwiers L.-H."/>
            <person name="Oliver R.P."/>
            <person name="Grigoriev I.V."/>
            <person name="Kema G.H.J."/>
        </authorList>
    </citation>
    <scope>NUCLEOTIDE SEQUENCE [LARGE SCALE GENOMIC DNA]</scope>
    <source>
        <strain evidence="2">CBS 115943 / IPO323</strain>
    </source>
</reference>
<sequence length="736" mass="83953">MAEPGLEASSSTALPPFLQLPDELITSIFQLIPKDILPANKPSAQHPHLANYQTFSSLARICKRFSIVARPLLYTFITTEHVSWRVSERDWYTDESVDLHRLVRTLCEKPYLARFIRGLRLPGCRSRRWEHTPVVVNGELFRETIVRVVGGGELCESIMHALEWGCEAAYVTILMMLAPNVKSFDMDWQDDDRHRFHGGSVGRDCLNKTVSVLFRHLQAARAKESIPTIEDMGLQNLHTCNLQDLSPAELASIISIPSLRTVKASFFHRDPKWHVVPEFTAGPSGVTSLELTDSMVDPRWMETIVRGCRNLQNFTYKIVQPPNLSQHHPQTVNPETIGAVLDGLQHSLMTLRIIDATEAGYVFHASRGALGSLAEFHCLTDLEIDEEAFFGMPDNTYWMNRIGYIPPDLDFFPPNLKTLTYHTYAWAHCVPDLLWDLGELADRGLDELIISCPTDKENRFRPDRILNMDYFKPVQELIGKPDRGEDLLIKHRYGFDFNSGRDRMDFQLRSLQTRTYPNVRETADMLWDHGVWGVLTYQAELPQVWEDETVYGEALTSMFEETDGADEGETVAKIADVFNALTTVELDMHLLVGNNGQTVFSEAVGDLPIKLKNLTIHTYLHVSELVIFTNQFNSLKAKGVESFEVTFPNIYMSSTGDFLYRSSHAMFRNVENMSSKGRRFFLRYESYKGGMRVTFMCWELQQWSESEFNHLISSIAGGKLLVWSTLNVLMSGRMRA</sequence>
<dbReference type="OrthoDB" id="10398433at2759"/>
<name>F9XJ60_ZYMTI</name>
<dbReference type="EMBL" id="CM001204">
    <property type="protein sequence ID" value="EGP84774.1"/>
    <property type="molecule type" value="Genomic_DNA"/>
</dbReference>
<dbReference type="KEGG" id="ztr:MYCGRDRAFT_95587"/>
<keyword evidence="2" id="KW-1185">Reference proteome</keyword>
<dbReference type="eggNOG" id="ENOG502RMC4">
    <property type="taxonomic scope" value="Eukaryota"/>
</dbReference>